<feature type="transmembrane region" description="Helical" evidence="7">
    <location>
        <begin position="214"/>
        <end position="236"/>
    </location>
</feature>
<evidence type="ECO:0000256" key="2">
    <source>
        <dbReference type="ARBA" id="ARBA00022598"/>
    </source>
</evidence>
<evidence type="ECO:0000256" key="4">
    <source>
        <dbReference type="ARBA" id="ARBA00022832"/>
    </source>
</evidence>
<comment type="caution">
    <text evidence="9">The sequence shown here is derived from an EMBL/GenBank/DDBJ whole genome shotgun (WGS) entry which is preliminary data.</text>
</comment>
<dbReference type="VEuPathDB" id="VectorBase:LDEU009446"/>
<keyword evidence="10" id="KW-1185">Reference proteome</keyword>
<protein>
    <recommendedName>
        <fullName evidence="6">long-chain-fatty-acid--CoA ligase</fullName>
        <ecNumber evidence="6">6.2.1.3</ecNumber>
    </recommendedName>
</protein>
<dbReference type="InterPro" id="IPR042099">
    <property type="entry name" value="ANL_N_sf"/>
</dbReference>
<keyword evidence="7" id="KW-0812">Transmembrane</keyword>
<evidence type="ECO:0000256" key="7">
    <source>
        <dbReference type="SAM" id="Phobius"/>
    </source>
</evidence>
<dbReference type="Gene3D" id="3.40.50.12780">
    <property type="entry name" value="N-terminal domain of ligase-like"/>
    <property type="match status" value="1"/>
</dbReference>
<dbReference type="GO" id="GO:0005524">
    <property type="term" value="F:ATP binding"/>
    <property type="evidence" value="ECO:0007669"/>
    <property type="project" value="UniProtKB-KW"/>
</dbReference>
<accession>A0A443S532</accession>
<keyword evidence="4" id="KW-0276">Fatty acid metabolism</keyword>
<dbReference type="Proteomes" id="UP000288716">
    <property type="component" value="Unassembled WGS sequence"/>
</dbReference>
<keyword evidence="7" id="KW-1133">Transmembrane helix</keyword>
<dbReference type="EC" id="6.2.1.3" evidence="6"/>
<dbReference type="GO" id="GO:0090433">
    <property type="term" value="F:palmitoyl-CoA ligase activity"/>
    <property type="evidence" value="ECO:0007669"/>
    <property type="project" value="TreeGrafter"/>
</dbReference>
<keyword evidence="4" id="KW-0443">Lipid metabolism</keyword>
<evidence type="ECO:0000256" key="3">
    <source>
        <dbReference type="ARBA" id="ARBA00022741"/>
    </source>
</evidence>
<dbReference type="STRING" id="299467.A0A443S532"/>
<gene>
    <name evidence="9" type="ORF">B4U80_03196</name>
</gene>
<feature type="domain" description="AMP-dependent synthetase/ligase" evidence="8">
    <location>
        <begin position="138"/>
        <end position="241"/>
    </location>
</feature>
<evidence type="ECO:0000256" key="1">
    <source>
        <dbReference type="ARBA" id="ARBA00006432"/>
    </source>
</evidence>
<organism evidence="9 10">
    <name type="scientific">Leptotrombidium deliense</name>
    <dbReference type="NCBI Taxonomy" id="299467"/>
    <lineage>
        <taxon>Eukaryota</taxon>
        <taxon>Metazoa</taxon>
        <taxon>Ecdysozoa</taxon>
        <taxon>Arthropoda</taxon>
        <taxon>Chelicerata</taxon>
        <taxon>Arachnida</taxon>
        <taxon>Acari</taxon>
        <taxon>Acariformes</taxon>
        <taxon>Trombidiformes</taxon>
        <taxon>Prostigmata</taxon>
        <taxon>Anystina</taxon>
        <taxon>Parasitengona</taxon>
        <taxon>Trombiculoidea</taxon>
        <taxon>Trombiculidae</taxon>
        <taxon>Leptotrombidium</taxon>
    </lineage>
</organism>
<keyword evidence="5" id="KW-0067">ATP-binding</keyword>
<evidence type="ECO:0000313" key="10">
    <source>
        <dbReference type="Proteomes" id="UP000288716"/>
    </source>
</evidence>
<dbReference type="GO" id="GO:0005783">
    <property type="term" value="C:endoplasmic reticulum"/>
    <property type="evidence" value="ECO:0007669"/>
    <property type="project" value="TreeGrafter"/>
</dbReference>
<dbReference type="Pfam" id="PF00501">
    <property type="entry name" value="AMP-binding"/>
    <property type="match status" value="1"/>
</dbReference>
<feature type="transmembrane region" description="Helical" evidence="7">
    <location>
        <begin position="6"/>
        <end position="29"/>
    </location>
</feature>
<evidence type="ECO:0000256" key="6">
    <source>
        <dbReference type="ARBA" id="ARBA00026121"/>
    </source>
</evidence>
<keyword evidence="7" id="KW-0472">Membrane</keyword>
<evidence type="ECO:0000256" key="5">
    <source>
        <dbReference type="ARBA" id="ARBA00022840"/>
    </source>
</evidence>
<dbReference type="PANTHER" id="PTHR43272:SF83">
    <property type="entry name" value="ACYL-COA SYNTHETASE LONG-CHAIN, ISOFORM J"/>
    <property type="match status" value="1"/>
</dbReference>
<dbReference type="EMBL" id="NCKV01008383">
    <property type="protein sequence ID" value="RWS22594.1"/>
    <property type="molecule type" value="Genomic_DNA"/>
</dbReference>
<dbReference type="GO" id="GO:0005886">
    <property type="term" value="C:plasma membrane"/>
    <property type="evidence" value="ECO:0007669"/>
    <property type="project" value="TreeGrafter"/>
</dbReference>
<proteinExistence type="inferred from homology"/>
<dbReference type="GO" id="GO:0005811">
    <property type="term" value="C:lipid droplet"/>
    <property type="evidence" value="ECO:0007669"/>
    <property type="project" value="TreeGrafter"/>
</dbReference>
<dbReference type="AlphaFoldDB" id="A0A443S532"/>
<dbReference type="SUPFAM" id="SSF56801">
    <property type="entry name" value="Acetyl-CoA synthetase-like"/>
    <property type="match status" value="1"/>
</dbReference>
<keyword evidence="3" id="KW-0547">Nucleotide-binding</keyword>
<dbReference type="PANTHER" id="PTHR43272">
    <property type="entry name" value="LONG-CHAIN-FATTY-ACID--COA LIGASE"/>
    <property type="match status" value="1"/>
</dbReference>
<dbReference type="GO" id="GO:0030182">
    <property type="term" value="P:neuron differentiation"/>
    <property type="evidence" value="ECO:0007669"/>
    <property type="project" value="TreeGrafter"/>
</dbReference>
<evidence type="ECO:0000259" key="8">
    <source>
        <dbReference type="Pfam" id="PF00501"/>
    </source>
</evidence>
<keyword evidence="2 9" id="KW-0436">Ligase</keyword>
<name>A0A443S532_9ACAR</name>
<comment type="similarity">
    <text evidence="1">Belongs to the ATP-dependent AMP-binding enzyme family.</text>
</comment>
<dbReference type="InterPro" id="IPR000873">
    <property type="entry name" value="AMP-dep_synth/lig_dom"/>
</dbReference>
<sequence length="241" mass="27374">MKSIVAVYDVVRLLLYIIFISGLGFSLLFKEICFVRLKQLDAYSPFIRIGNTPLHPLIEITTLPKLFKKSDERFGDRNCLRQRDVLCEEEDVQSDGTKLQKFILGEEYNWLTYTELDRRIDLIDGLNKTDGTHMVTTAAFLPKLKQIVPENPALKHIIYVEMHTRWLILKIEEAGKVAEAKPTDAAVLMYTSILTGNLKGVISMHKNIIGTIRGFYAVASNLGDTLCPVYIAFLLLSHVLE</sequence>
<dbReference type="OrthoDB" id="6537784at2759"/>
<dbReference type="GO" id="GO:0035336">
    <property type="term" value="P:long-chain fatty-acyl-CoA metabolic process"/>
    <property type="evidence" value="ECO:0007669"/>
    <property type="project" value="TreeGrafter"/>
</dbReference>
<evidence type="ECO:0000313" key="9">
    <source>
        <dbReference type="EMBL" id="RWS22594.1"/>
    </source>
</evidence>
<reference evidence="9 10" key="1">
    <citation type="journal article" date="2018" name="Gigascience">
        <title>Genomes of trombidid mites reveal novel predicted allergens and laterally-transferred genes associated with secondary metabolism.</title>
        <authorList>
            <person name="Dong X."/>
            <person name="Chaisiri K."/>
            <person name="Xia D."/>
            <person name="Armstrong S.D."/>
            <person name="Fang Y."/>
            <person name="Donnelly M.J."/>
            <person name="Kadowaki T."/>
            <person name="McGarry J.W."/>
            <person name="Darby A.C."/>
            <person name="Makepeace B.L."/>
        </authorList>
    </citation>
    <scope>NUCLEOTIDE SEQUENCE [LARGE SCALE GENOMIC DNA]</scope>
    <source>
        <strain evidence="9">UoL-UT</strain>
    </source>
</reference>